<dbReference type="Pfam" id="PF00698">
    <property type="entry name" value="Acyl_transf_1"/>
    <property type="match status" value="1"/>
</dbReference>
<name>N1PDU3_DOTSN</name>
<dbReference type="PROSITE" id="PS00012">
    <property type="entry name" value="PHOSPHOPANTETHEINE"/>
    <property type="match status" value="1"/>
</dbReference>
<dbReference type="InterPro" id="IPR016036">
    <property type="entry name" value="Malonyl_transacylase_ACP-bd"/>
</dbReference>
<dbReference type="InterPro" id="IPR020806">
    <property type="entry name" value="PKS_PP-bd"/>
</dbReference>
<dbReference type="SUPFAM" id="SSF51735">
    <property type="entry name" value="NAD(P)-binding Rossmann-fold domains"/>
    <property type="match status" value="2"/>
</dbReference>
<dbReference type="GO" id="GO:0016874">
    <property type="term" value="F:ligase activity"/>
    <property type="evidence" value="ECO:0007669"/>
    <property type="project" value="UniProtKB-KW"/>
</dbReference>
<dbReference type="InterPro" id="IPR013968">
    <property type="entry name" value="PKS_KR"/>
</dbReference>
<dbReference type="Gene3D" id="1.10.1200.10">
    <property type="entry name" value="ACP-like"/>
    <property type="match status" value="2"/>
</dbReference>
<feature type="region of interest" description="Disordered" evidence="9">
    <location>
        <begin position="2501"/>
        <end position="2537"/>
    </location>
</feature>
<feature type="active site" description="Proton donor; for dehydratase activity" evidence="8">
    <location>
        <position position="1164"/>
    </location>
</feature>
<dbReference type="InterPro" id="IPR036736">
    <property type="entry name" value="ACP-like_sf"/>
</dbReference>
<dbReference type="InterPro" id="IPR057326">
    <property type="entry name" value="KR_dom"/>
</dbReference>
<dbReference type="Pfam" id="PF00501">
    <property type="entry name" value="AMP-binding"/>
    <property type="match status" value="1"/>
</dbReference>
<accession>N1PDU3</accession>
<keyword evidence="14" id="KW-1185">Reference proteome</keyword>
<dbReference type="InterPro" id="IPR020807">
    <property type="entry name" value="PKS_DH"/>
</dbReference>
<dbReference type="SUPFAM" id="SSF52777">
    <property type="entry name" value="CoA-dependent acyltransferases"/>
    <property type="match status" value="2"/>
</dbReference>
<dbReference type="InterPro" id="IPR013120">
    <property type="entry name" value="FAR_NAD-bd"/>
</dbReference>
<dbReference type="PROSITE" id="PS50075">
    <property type="entry name" value="CARRIER"/>
    <property type="match status" value="2"/>
</dbReference>
<dbReference type="OMA" id="TTFHFFL"/>
<dbReference type="SUPFAM" id="SSF53335">
    <property type="entry name" value="S-adenosyl-L-methionine-dependent methyltransferases"/>
    <property type="match status" value="1"/>
</dbReference>
<evidence type="ECO:0000256" key="4">
    <source>
        <dbReference type="ARBA" id="ARBA00022603"/>
    </source>
</evidence>
<dbReference type="Gene3D" id="3.40.50.150">
    <property type="entry name" value="Vaccinia Virus protein VP39"/>
    <property type="match status" value="1"/>
</dbReference>
<dbReference type="GO" id="GO:0009403">
    <property type="term" value="P:toxin biosynthetic process"/>
    <property type="evidence" value="ECO:0007669"/>
    <property type="project" value="UniProtKB-ARBA"/>
</dbReference>
<evidence type="ECO:0000256" key="2">
    <source>
        <dbReference type="ARBA" id="ARBA00022553"/>
    </source>
</evidence>
<dbReference type="SMART" id="SM00825">
    <property type="entry name" value="PKS_KS"/>
    <property type="match status" value="1"/>
</dbReference>
<dbReference type="Pfam" id="PF16197">
    <property type="entry name" value="KAsynt_C_assoc"/>
    <property type="match status" value="1"/>
</dbReference>
<dbReference type="InterPro" id="IPR000873">
    <property type="entry name" value="AMP-dep_synth/lig_dom"/>
</dbReference>
<feature type="domain" description="PKS/mFAS DH" evidence="12">
    <location>
        <begin position="955"/>
        <end position="1260"/>
    </location>
</feature>
<dbReference type="GO" id="GO:0032259">
    <property type="term" value="P:methylation"/>
    <property type="evidence" value="ECO:0007669"/>
    <property type="project" value="UniProtKB-KW"/>
</dbReference>
<dbReference type="InterPro" id="IPR016039">
    <property type="entry name" value="Thiolase-like"/>
</dbReference>
<dbReference type="GO" id="GO:0008168">
    <property type="term" value="F:methyltransferase activity"/>
    <property type="evidence" value="ECO:0007669"/>
    <property type="project" value="UniProtKB-KW"/>
</dbReference>
<dbReference type="PROSITE" id="PS00455">
    <property type="entry name" value="AMP_BINDING"/>
    <property type="match status" value="1"/>
</dbReference>
<keyword evidence="2" id="KW-0597">Phosphoprotein</keyword>
<evidence type="ECO:0000259" key="10">
    <source>
        <dbReference type="PROSITE" id="PS50075"/>
    </source>
</evidence>
<keyword evidence="3" id="KW-0436">Ligase</keyword>
<dbReference type="InterPro" id="IPR049552">
    <property type="entry name" value="PKS_DH_N"/>
</dbReference>
<dbReference type="SUPFAM" id="SSF55048">
    <property type="entry name" value="Probable ACP-binding domain of malonyl-CoA ACP transacylase"/>
    <property type="match status" value="1"/>
</dbReference>
<feature type="compositionally biased region" description="Polar residues" evidence="9">
    <location>
        <begin position="2596"/>
        <end position="2607"/>
    </location>
</feature>
<dbReference type="OrthoDB" id="329835at2759"/>
<dbReference type="InterPro" id="IPR013217">
    <property type="entry name" value="Methyltransf_12"/>
</dbReference>
<dbReference type="InterPro" id="IPR029063">
    <property type="entry name" value="SAM-dependent_MTases_sf"/>
</dbReference>
<dbReference type="Gene3D" id="3.40.50.12780">
    <property type="entry name" value="N-terminal domain of ligase-like"/>
    <property type="match status" value="1"/>
</dbReference>
<dbReference type="SMART" id="SM00826">
    <property type="entry name" value="PKS_DH"/>
    <property type="match status" value="1"/>
</dbReference>
<feature type="compositionally biased region" description="Low complexity" evidence="9">
    <location>
        <begin position="2579"/>
        <end position="2590"/>
    </location>
</feature>
<evidence type="ECO:0000259" key="11">
    <source>
        <dbReference type="PROSITE" id="PS52004"/>
    </source>
</evidence>
<evidence type="ECO:0000313" key="13">
    <source>
        <dbReference type="EMBL" id="EME40768.1"/>
    </source>
</evidence>
<dbReference type="GO" id="GO:0006633">
    <property type="term" value="P:fatty acid biosynthetic process"/>
    <property type="evidence" value="ECO:0007669"/>
    <property type="project" value="InterPro"/>
</dbReference>
<keyword evidence="7" id="KW-0511">Multifunctional enzyme</keyword>
<dbReference type="InterPro" id="IPR016035">
    <property type="entry name" value="Acyl_Trfase/lysoPLipase"/>
</dbReference>
<dbReference type="GO" id="GO:0004315">
    <property type="term" value="F:3-oxoacyl-[acyl-carrier-protein] synthase activity"/>
    <property type="evidence" value="ECO:0007669"/>
    <property type="project" value="InterPro"/>
</dbReference>
<dbReference type="InterPro" id="IPR042104">
    <property type="entry name" value="PKS_dehydratase_sf"/>
</dbReference>
<evidence type="ECO:0000256" key="7">
    <source>
        <dbReference type="ARBA" id="ARBA00023268"/>
    </source>
</evidence>
<dbReference type="CDD" id="cd00833">
    <property type="entry name" value="PKS"/>
    <property type="match status" value="1"/>
</dbReference>
<dbReference type="InterPro" id="IPR014030">
    <property type="entry name" value="Ketoacyl_synth_N"/>
</dbReference>
<feature type="domain" description="Ketosynthase family 3 (KS3)" evidence="11">
    <location>
        <begin position="5"/>
        <end position="451"/>
    </location>
</feature>
<dbReference type="InterPro" id="IPR023213">
    <property type="entry name" value="CAT-like_dom_sf"/>
</dbReference>
<dbReference type="SMART" id="SM00823">
    <property type="entry name" value="PKS_PP"/>
    <property type="match status" value="2"/>
</dbReference>
<dbReference type="Pfam" id="PF00109">
    <property type="entry name" value="ketoacyl-synt"/>
    <property type="match status" value="1"/>
</dbReference>
<dbReference type="GO" id="GO:0031177">
    <property type="term" value="F:phosphopantetheine binding"/>
    <property type="evidence" value="ECO:0007669"/>
    <property type="project" value="InterPro"/>
</dbReference>
<dbReference type="Pfam" id="PF00550">
    <property type="entry name" value="PP-binding"/>
    <property type="match status" value="2"/>
</dbReference>
<dbReference type="Gene3D" id="3.40.50.720">
    <property type="entry name" value="NAD(P)-binding Rossmann-like Domain"/>
    <property type="match status" value="2"/>
</dbReference>
<feature type="region of interest" description="N-terminal hotdog fold" evidence="8">
    <location>
        <begin position="955"/>
        <end position="1088"/>
    </location>
</feature>
<feature type="domain" description="Carrier" evidence="10">
    <location>
        <begin position="3627"/>
        <end position="3707"/>
    </location>
</feature>
<dbReference type="Gene3D" id="3.30.559.10">
    <property type="entry name" value="Chloramphenicol acetyltransferase-like domain"/>
    <property type="match status" value="1"/>
</dbReference>
<dbReference type="Pfam" id="PF14765">
    <property type="entry name" value="PS-DH"/>
    <property type="match status" value="1"/>
</dbReference>
<dbReference type="Proteomes" id="UP000016933">
    <property type="component" value="Unassembled WGS sequence"/>
</dbReference>
<dbReference type="InterPro" id="IPR014043">
    <property type="entry name" value="Acyl_transferase_dom"/>
</dbReference>
<dbReference type="eggNOG" id="KOG1178">
    <property type="taxonomic scope" value="Eukaryota"/>
</dbReference>
<keyword evidence="5" id="KW-0808">Transferase</keyword>
<feature type="region of interest" description="C-terminal hotdog fold" evidence="8">
    <location>
        <begin position="1103"/>
        <end position="1260"/>
    </location>
</feature>
<dbReference type="InterPro" id="IPR050091">
    <property type="entry name" value="PKS_NRPS_Biosynth_Enz"/>
</dbReference>
<dbReference type="InterPro" id="IPR014031">
    <property type="entry name" value="Ketoacyl_synth_C"/>
</dbReference>
<evidence type="ECO:0000313" key="14">
    <source>
        <dbReference type="Proteomes" id="UP000016933"/>
    </source>
</evidence>
<keyword evidence="4" id="KW-0489">Methyltransferase</keyword>
<dbReference type="InterPro" id="IPR036291">
    <property type="entry name" value="NAD(P)-bd_dom_sf"/>
</dbReference>
<dbReference type="GO" id="GO:0004312">
    <property type="term" value="F:fatty acid synthase activity"/>
    <property type="evidence" value="ECO:0007669"/>
    <property type="project" value="TreeGrafter"/>
</dbReference>
<protein>
    <submittedName>
        <fullName evidence="13">Hybrid polyketide synthetase</fullName>
    </submittedName>
</protein>
<feature type="compositionally biased region" description="Acidic residues" evidence="9">
    <location>
        <begin position="2511"/>
        <end position="2537"/>
    </location>
</feature>
<dbReference type="EMBL" id="KB446543">
    <property type="protein sequence ID" value="EME40768.1"/>
    <property type="molecule type" value="Genomic_DNA"/>
</dbReference>
<dbReference type="InterPro" id="IPR001242">
    <property type="entry name" value="Condensation_dom"/>
</dbReference>
<dbReference type="InterPro" id="IPR042099">
    <property type="entry name" value="ANL_N_sf"/>
</dbReference>
<dbReference type="PROSITE" id="PS00606">
    <property type="entry name" value="KS3_1"/>
    <property type="match status" value="1"/>
</dbReference>
<dbReference type="InterPro" id="IPR009081">
    <property type="entry name" value="PP-bd_ACP"/>
</dbReference>
<dbReference type="CDD" id="cd05930">
    <property type="entry name" value="A_NRPS"/>
    <property type="match status" value="1"/>
</dbReference>
<evidence type="ECO:0000256" key="8">
    <source>
        <dbReference type="PROSITE-ProRule" id="PRU01363"/>
    </source>
</evidence>
<dbReference type="Pfam" id="PF08659">
    <property type="entry name" value="KR"/>
    <property type="match status" value="1"/>
</dbReference>
<dbReference type="InterPro" id="IPR020845">
    <property type="entry name" value="AMP-binding_CS"/>
</dbReference>
<dbReference type="Pfam" id="PF02801">
    <property type="entry name" value="Ketoacyl-synt_C"/>
    <property type="match status" value="1"/>
</dbReference>
<dbReference type="SUPFAM" id="SSF53901">
    <property type="entry name" value="Thiolase-like"/>
    <property type="match status" value="1"/>
</dbReference>
<gene>
    <name evidence="13" type="primary">hps2</name>
    <name evidence="13" type="ORF">DOTSEDRAFT_157678</name>
</gene>
<dbReference type="InterPro" id="IPR018201">
    <property type="entry name" value="Ketoacyl_synth_AS"/>
</dbReference>
<dbReference type="InterPro" id="IPR045851">
    <property type="entry name" value="AMP-bd_C_sf"/>
</dbReference>
<sequence length="4029" mass="438955">MPYTNEPIAVVGSGCRFPGGSTNPSRLWSLLQEPRDVLRKIDRFKAENFYNEDGHYHGASNVLHAYLMAEDVKVFDHQFFNIPQSEAEAIDPQQRLLMETVYESLESAGLSISSLSGSNTGVYVGVMCDDFNQIAFGDPEHVPTYAATGTSRSILSNRISYFFNWRGPSMTIDTACSSSLIAVHQAVQVLRSGECPVAIAAGSNLILGPTMFVAESNLNMLSPHGRSRMWDASANGYARGEGVASVVLKTLSAALRDGDHIECIIRETGVNQDGRTPGITMPSADSQATLIRDTYARAGLDPTKSTDRCQFFEAHGTGTPAGDPQEASAIYKVFFESKDQRLQDSTDVAAKDETKADDVLYVGSIKTVVGHTEGTAGIAGLLKASLAVQNKCIPPNMHFSKLNPNIKPFYGNLKIPVRALEWPDLPSGTPRRCSVNSFGFGGANAHAIIESFEPALHEGAPSPSQLQITEKAASTSPWPFVFSASSEKSLVAQLKSYMDFIDEGPDIELSTLSWSLFRRTAFNFRVAFSATSFKALAVQIEKALGDFEGKKGPLGVRVNPKTSRDILGVFTGQGAQWATMGKELILASPIAASVIDNLERSLSALPDGPAWSLRAEIFATPDKSRIGEAAISQPLCTAIQIMVVDLLSLAGVRFSAVVGHSSGEIACAYVSGFLSATDAVRVAYYRGKFAPLAKGGAMVAAGTDTLDALDLCSLPKLKGRAQLAADNSSASVTISGDADAIDLVEIIMKDESKFARKLKVDTAYHSHHMRVCSDPYLEALNKCDIIISRPSLDAPRWHSSVVRGNCQVTSAMSASLKGPYWRDNMLHPVLFAPALRAAVEISGCPGLVLEVGPHPALKGPATLTIEETTGSDAPYHGTLSRGQNDALAMTSTLGSIWSVLGASDITFQEFQRAFDAKATFALSKALPGFSWDHEKVIWNETRGSKAHRQRATPKHLLLGVRSVFETEGELCWRNYLQPKEMPWLKGHQIQGQIVFPAAGFATMAFEGARSLAPFDTIRSMQLQNFVIHKALSFMDENSSIEHVFKLFNINKAADAIEATFSCYACIGKESLDIGLVADGLLRLELGTPSADALPSRARWADHFVPTQTDLFYKSLADTGYGYTSMFKGITDLQRTNDGSRGVITIPQDEDSTPLTWVIHPAILDVAFQGVFAAVGAPGDGRMWTLHLPTTVESITINPSACELASGGVDVPLPFDAVHHSVEGHVNDIPGDVDVYDEDGLHAIIQVQWLHASPIRKHTVADDRETFAAMTWGLALPDLSEDWTPPTMTIDEEKIAVFAERLSLVILRQLCEAASSEHIESNGTEHQRAILSWAKDVVATTHAGAHATCHRNWLLDTWDLLAPAAERLAVSNPQIRCCLQAKDRLTDLLYNDSSAPTESDVSISQPGDDLYATLPHVGEYTSRLATLVEQITFRHRNLRVLELGTGKSNTTRALLDVLKQNFTSYTYTATSDSGFEEVKASLSPDQLPRVFFESLQIEEDLADQDVAIGAYDLVIAANVVHRAVDIGQTLRNVRSLLRPGGFLAFQEPTNSDSLAIAIRGSVSPSWFSCIENYRVQSPIISQIQWNALLRGAGFSGIDTATPEASVLTTPFSVMCATAEDSQMSIINNPLSFAGKEYMDADLLILGGESIPTLRLVQELKTTLAPFFDEIITLSRLTDLDDSIIDRSPTVISLVELDEPVFKPFTEAKLKAVVRLCDSLKRILWVTKGSRGEDPYMSMMTAVGRCLVGETPTLRLHFLSFDGGARPTSSVLAHHALQVHLTYNISGEPHKTTEPLCTIEREMSYQNSRLLIPRYLPARAINDRINSERRYITRDVELATTVIRAALSNTGFHDGTSYDLMEVPQLLVDADQRKIAVHKSNFAAVLVGNAGCLHVSVGRDVQSGRKVIALSDSLQNVVAVPSVNVAFTDTPDEDNPVLVQSIATELVARSLLSRAPGAVLILNPGPLLAAICQSLACELGKSLLMLSTSPSLAGATYLHSASPDRVVSAALPKDVTTFADLSEDLGLPGKSVLSAKIRKLLPASCTTLDASHLFCRQGFNIGSVQPDVLRQAVISGSNRLSLYHGKIDVLPASRIISLPAPSLGMNVIDWLVDDQLPVIVAPAHDTIRFRGDRTYLLVGLAGQLGLRLTKWMVVRGARHIALASRNPQVDSDWLQDIQADGTAVRTFAMDVTSRKSVQSVCKQVSAEMPEIVGVAQGAMIIIDGLFANKTFADFEKTLKPKVDGTVYLDEFFNKDTLDFFMVFSSLAATAGNVGQSAYATANQFMNSMVANRRMRGLAGSAINMPGIIGLGLLNRHATAAYHLKAAGYDHISEWDFYQFFSEAVFAGRPESGSNFEITAGLTACEVDTMENPPPWTKQARFNPLRKVRTDQGTAASHETSTVSVRAQLADMETEADVHDLLMEGLLDTLYSRLKMNPEERGITPDTAIVELGVDSLLAVDMRAWFTKELDLDMPVLKLLGGATVRDLVEDAVQRLSPALTPKLARADDSANAEAEDGPVEGVDATEDAEAEAEVGEDVAEQATEELPMTIEPLELPSFEDLGASQFKMVIELGESRRQQDDGGASDQSSGSSLAGRTPDTSLPSVSTPGSDVHAVTKGILEHVEPSRGVATLFSPLPTHSDEQPVFVKKVPMSYGASRFWYLSQWVQDPRVFNLITHFKFTGKINQKEAERAVIDLGQRHEAFRTAFFADHENMNEPTMGVLEHTKLHLERRYDATEADFEAEMEELLQYDFKLEQGETFRMKLVSLDDNTHYAVFGFHHIAMDGFSFNIILSDINALYDRAPIDPVRLQYSDYAIRQRAQVTDGTLDEDLQYWRAMYSSQAANGEVVGDFPEPLPLFKVAHGVRQPLDDYGFEEAKLILDTRTARQIRAQCRRHKLTTFHYFLSVLRTFLFRHLDIEDLVIGIADANRIDADIQQTVGFMLNLLPLRFKTADEDADAAFKTIASAVRSKVYEALSHSKVPFDALLEKLSIPRSTTHSPLFQAWMDYKMFQPGYRPKLFGAEVYGAANPGKNGYDLTLEIVEADRNEIHVALRMQKHLYSSSATQRLLDSYMQLVKAFAANFDSPVSSVGLWDPNTIEAVQKLGHGPCVQSTWPETLLERIELIAAERPNDQAVTNSRGKTYTYSDLLEQVHMISVALSAAGVKQGSRVAVFQEPSSDWICSLLAIWHAGGTYLPLDLRNPLPRLASIVEAAKPTVILSHHETHDAVASLGTDAVAMNIGTLESTKVHKKSLANAKTPAVILFTSGSTGTPKGVVLSHSALRNTIEGLVQHYDIGAERVLQQSAYSFDFSLDQILVALTNGGSVYVASKEERMDPVAIANIIKTHNISYTRATPTEYTNWITYGAEHLMESPSWSFAWAGGETMPHSLKQSFAALSLSGLRLYNSYGPAETVTCTKVEIPYGVDDIDDEAEIPVGFPLPNYTVSIVDSRLDLVPQGVAGEILVGGPSVGLGYLNNERLTDEKFVNLGDSGIVYRTGDVGYLRADGALMYQGRVDGDLQVKVRGMRIDLQDIESCVLASAEGALDKAIVSVREGDLLVAHVQFAIGHHHEEDEAKAFLRSLRLTLPLPTHMLPSIIIPLDMMPMSTHGKVDRATIRALGLPQLSSRRGQEALTETEEKLLKIWKEVGLAAAPEAVPVDNQTTFFEMGGNSILLVKLQILISMHFNVKISLLDLFNAVSLGAMSGKIEAAPKADNIDWEAETTLEQDLPKLRQHVAPDSIPARRVLVTGATGFLGRRLVQKLVAADHVEEVHCVAVRSRQSDLNTISDKVKVYAGNLAAPRLGLSDAEIETLTAQVDLIIHAGVSRSVLDSYQTLRGANLCSTKALVKLAAARGIPFHFISTGSLADLDGAAPPTGGSLGYLASKWASEKYLDNAASQLDLPVTIHRIVGSDKAADDTLTTSLVSEHFLSLSETLKVGPTFEGFSSLSLDLIQVDRLTAAIIASTTAAASEDGTNVVEHSCEARLELQSVQRRFAELQSEGQARVPLPRWLARAKKAGLEWQMSSLDNFPLEG</sequence>
<evidence type="ECO:0000256" key="3">
    <source>
        <dbReference type="ARBA" id="ARBA00022598"/>
    </source>
</evidence>
<dbReference type="PROSITE" id="PS52004">
    <property type="entry name" value="KS3_2"/>
    <property type="match status" value="1"/>
</dbReference>
<organism evidence="13 14">
    <name type="scientific">Dothistroma septosporum (strain NZE10 / CBS 128990)</name>
    <name type="common">Red band needle blight fungus</name>
    <name type="synonym">Mycosphaerella pini</name>
    <dbReference type="NCBI Taxonomy" id="675120"/>
    <lineage>
        <taxon>Eukaryota</taxon>
        <taxon>Fungi</taxon>
        <taxon>Dikarya</taxon>
        <taxon>Ascomycota</taxon>
        <taxon>Pezizomycotina</taxon>
        <taxon>Dothideomycetes</taxon>
        <taxon>Dothideomycetidae</taxon>
        <taxon>Mycosphaerellales</taxon>
        <taxon>Mycosphaerellaceae</taxon>
        <taxon>Dothistroma</taxon>
    </lineage>
</organism>
<dbReference type="PANTHER" id="PTHR43775:SF20">
    <property type="entry name" value="HYBRID PKS-NRPS SYNTHETASE APDA"/>
    <property type="match status" value="1"/>
</dbReference>
<dbReference type="Gene3D" id="3.30.559.30">
    <property type="entry name" value="Nonribosomal peptide synthetase, condensation domain"/>
    <property type="match status" value="1"/>
</dbReference>
<evidence type="ECO:0000259" key="12">
    <source>
        <dbReference type="PROSITE" id="PS52019"/>
    </source>
</evidence>
<dbReference type="Pfam" id="PF08242">
    <property type="entry name" value="Methyltransf_12"/>
    <property type="match status" value="1"/>
</dbReference>
<dbReference type="SMART" id="SM00822">
    <property type="entry name" value="PKS_KR"/>
    <property type="match status" value="1"/>
</dbReference>
<feature type="region of interest" description="Disordered" evidence="9">
    <location>
        <begin position="2573"/>
        <end position="2609"/>
    </location>
</feature>
<dbReference type="InterPro" id="IPR020841">
    <property type="entry name" value="PKS_Beta-ketoAc_synthase_dom"/>
</dbReference>
<dbReference type="Gene3D" id="3.30.300.30">
    <property type="match status" value="1"/>
</dbReference>
<evidence type="ECO:0000256" key="5">
    <source>
        <dbReference type="ARBA" id="ARBA00022679"/>
    </source>
</evidence>
<dbReference type="CDD" id="cd19532">
    <property type="entry name" value="C_PKS-NRPS"/>
    <property type="match status" value="1"/>
</dbReference>
<evidence type="ECO:0000256" key="1">
    <source>
        <dbReference type="ARBA" id="ARBA00022450"/>
    </source>
</evidence>
<dbReference type="SMART" id="SM00827">
    <property type="entry name" value="PKS_AT"/>
    <property type="match status" value="1"/>
</dbReference>
<feature type="domain" description="Carrier" evidence="10">
    <location>
        <begin position="2417"/>
        <end position="2493"/>
    </location>
</feature>
<reference evidence="13 14" key="2">
    <citation type="journal article" date="2012" name="PLoS Pathog.">
        <title>Diverse lifestyles and strategies of plant pathogenesis encoded in the genomes of eighteen Dothideomycetes fungi.</title>
        <authorList>
            <person name="Ohm R.A."/>
            <person name="Feau N."/>
            <person name="Henrissat B."/>
            <person name="Schoch C.L."/>
            <person name="Horwitz B.A."/>
            <person name="Barry K.W."/>
            <person name="Condon B.J."/>
            <person name="Copeland A.C."/>
            <person name="Dhillon B."/>
            <person name="Glaser F."/>
            <person name="Hesse C.N."/>
            <person name="Kosti I."/>
            <person name="LaButti K."/>
            <person name="Lindquist E.A."/>
            <person name="Lucas S."/>
            <person name="Salamov A.A."/>
            <person name="Bradshaw R.E."/>
            <person name="Ciuffetti L."/>
            <person name="Hamelin R.C."/>
            <person name="Kema G.H.J."/>
            <person name="Lawrence C."/>
            <person name="Scott J.A."/>
            <person name="Spatafora J.W."/>
            <person name="Turgeon B.G."/>
            <person name="de Wit P.J.G.M."/>
            <person name="Zhong S."/>
            <person name="Goodwin S.B."/>
            <person name="Grigoriev I.V."/>
        </authorList>
    </citation>
    <scope>NUCLEOTIDE SEQUENCE [LARGE SCALE GENOMIC DNA]</scope>
    <source>
        <strain evidence="14">NZE10 / CBS 128990</strain>
    </source>
</reference>
<dbReference type="InterPro" id="IPR049551">
    <property type="entry name" value="PKS_DH_C"/>
</dbReference>
<dbReference type="HOGENOM" id="CLU_000022_37_5_1"/>
<keyword evidence="1" id="KW-0596">Phosphopantetheine</keyword>
<dbReference type="CDD" id="cd02440">
    <property type="entry name" value="AdoMet_MTases"/>
    <property type="match status" value="1"/>
</dbReference>
<dbReference type="SUPFAM" id="SSF56801">
    <property type="entry name" value="Acetyl-CoA synthetase-like"/>
    <property type="match status" value="1"/>
</dbReference>
<dbReference type="PANTHER" id="PTHR43775">
    <property type="entry name" value="FATTY ACID SYNTHASE"/>
    <property type="match status" value="1"/>
</dbReference>
<reference evidence="14" key="1">
    <citation type="journal article" date="2012" name="PLoS Genet.">
        <title>The genomes of the fungal plant pathogens Cladosporium fulvum and Dothistroma septosporum reveal adaptation to different hosts and lifestyles but also signatures of common ancestry.</title>
        <authorList>
            <person name="de Wit P.J.G.M."/>
            <person name="van der Burgt A."/>
            <person name="Oekmen B."/>
            <person name="Stergiopoulos I."/>
            <person name="Abd-Elsalam K.A."/>
            <person name="Aerts A.L."/>
            <person name="Bahkali A.H."/>
            <person name="Beenen H.G."/>
            <person name="Chettri P."/>
            <person name="Cox M.P."/>
            <person name="Datema E."/>
            <person name="de Vries R.P."/>
            <person name="Dhillon B."/>
            <person name="Ganley A.R."/>
            <person name="Griffiths S.A."/>
            <person name="Guo Y."/>
            <person name="Hamelin R.C."/>
            <person name="Henrissat B."/>
            <person name="Kabir M.S."/>
            <person name="Jashni M.K."/>
            <person name="Kema G."/>
            <person name="Klaubauf S."/>
            <person name="Lapidus A."/>
            <person name="Levasseur A."/>
            <person name="Lindquist E."/>
            <person name="Mehrabi R."/>
            <person name="Ohm R.A."/>
            <person name="Owen T.J."/>
            <person name="Salamov A."/>
            <person name="Schwelm A."/>
            <person name="Schijlen E."/>
            <person name="Sun H."/>
            <person name="van den Burg H.A."/>
            <person name="van Ham R.C.H.J."/>
            <person name="Zhang S."/>
            <person name="Goodwin S.B."/>
            <person name="Grigoriev I.V."/>
            <person name="Collemare J."/>
            <person name="Bradshaw R.E."/>
        </authorList>
    </citation>
    <scope>NUCLEOTIDE SEQUENCE [LARGE SCALE GENOMIC DNA]</scope>
    <source>
        <strain evidence="14">NZE10 / CBS 128990</strain>
    </source>
</reference>
<dbReference type="STRING" id="675120.N1PDU3"/>
<dbReference type="eggNOG" id="KOG1202">
    <property type="taxonomic scope" value="Eukaryota"/>
</dbReference>
<dbReference type="Pfam" id="PF07993">
    <property type="entry name" value="NAD_binding_4"/>
    <property type="match status" value="1"/>
</dbReference>
<dbReference type="InterPro" id="IPR032821">
    <property type="entry name" value="PKS_assoc"/>
</dbReference>
<dbReference type="Gene3D" id="3.10.129.110">
    <property type="entry name" value="Polyketide synthase dehydratase"/>
    <property type="match status" value="1"/>
</dbReference>
<dbReference type="Pfam" id="PF00668">
    <property type="entry name" value="Condensation"/>
    <property type="match status" value="1"/>
</dbReference>
<dbReference type="SUPFAM" id="SSF52151">
    <property type="entry name" value="FabD/lysophospholipase-like"/>
    <property type="match status" value="1"/>
</dbReference>
<dbReference type="SUPFAM" id="SSF47336">
    <property type="entry name" value="ACP-like"/>
    <property type="match status" value="2"/>
</dbReference>
<dbReference type="PROSITE" id="PS52019">
    <property type="entry name" value="PKS_MFAS_DH"/>
    <property type="match status" value="1"/>
</dbReference>
<proteinExistence type="predicted"/>
<dbReference type="InterPro" id="IPR049900">
    <property type="entry name" value="PKS_mFAS_DH"/>
</dbReference>
<dbReference type="InterPro" id="IPR006162">
    <property type="entry name" value="Ppantetheine_attach_site"/>
</dbReference>
<feature type="active site" description="Proton acceptor; for dehydratase activity" evidence="8">
    <location>
        <position position="987"/>
    </location>
</feature>
<dbReference type="Gene3D" id="3.40.47.10">
    <property type="match status" value="1"/>
</dbReference>
<keyword evidence="6" id="KW-0677">Repeat</keyword>
<dbReference type="Pfam" id="PF21089">
    <property type="entry name" value="PKS_DH_N"/>
    <property type="match status" value="1"/>
</dbReference>
<evidence type="ECO:0000256" key="6">
    <source>
        <dbReference type="ARBA" id="ARBA00022737"/>
    </source>
</evidence>
<dbReference type="InterPro" id="IPR001227">
    <property type="entry name" value="Ac_transferase_dom_sf"/>
</dbReference>
<evidence type="ECO:0000256" key="9">
    <source>
        <dbReference type="SAM" id="MobiDB-lite"/>
    </source>
</evidence>
<dbReference type="Gene3D" id="3.40.366.10">
    <property type="entry name" value="Malonyl-Coenzyme A Acyl Carrier Protein, domain 2"/>
    <property type="match status" value="1"/>
</dbReference>